<name>A0A364VCD7_9CORY</name>
<accession>A0A364VCD7</accession>
<evidence type="ECO:0000313" key="2">
    <source>
        <dbReference type="EMBL" id="RAV34268.1"/>
    </source>
</evidence>
<feature type="transmembrane region" description="Helical" evidence="1">
    <location>
        <begin position="53"/>
        <end position="71"/>
    </location>
</feature>
<feature type="transmembrane region" description="Helical" evidence="1">
    <location>
        <begin position="143"/>
        <end position="164"/>
    </location>
</feature>
<sequence>MGTRWQLTLPAHATRLLVYALAVQAVIRGADYLLGDRDATTQTLAIAEQALPLPLWGVIFMVGGTLVLLGLRRRRARFIMSGAIWLFAAYGAVGWSLVLRILERATPVSRFVDTLVNPHWSLSWVHQLAVDFPLDGWRVPSSFFAAMVMWAAIGWGTQISARAWEVTRGPGRRTTT</sequence>
<feature type="transmembrane region" description="Helical" evidence="1">
    <location>
        <begin position="83"/>
        <end position="102"/>
    </location>
</feature>
<dbReference type="EMBL" id="PHQP01000022">
    <property type="protein sequence ID" value="RAV34268.1"/>
    <property type="molecule type" value="Genomic_DNA"/>
</dbReference>
<keyword evidence="1" id="KW-0472">Membrane</keyword>
<proteinExistence type="predicted"/>
<dbReference type="OrthoDB" id="4427924at2"/>
<evidence type="ECO:0000313" key="3">
    <source>
        <dbReference type="Proteomes" id="UP000251047"/>
    </source>
</evidence>
<keyword evidence="1" id="KW-0812">Transmembrane</keyword>
<comment type="caution">
    <text evidence="2">The sequence shown here is derived from an EMBL/GenBank/DDBJ whole genome shotgun (WGS) entry which is preliminary data.</text>
</comment>
<dbReference type="AlphaFoldDB" id="A0A364VCD7"/>
<evidence type="ECO:0000256" key="1">
    <source>
        <dbReference type="SAM" id="Phobius"/>
    </source>
</evidence>
<dbReference type="RefSeq" id="WP_112769271.1">
    <property type="nucleotide sequence ID" value="NZ_CP063191.1"/>
</dbReference>
<organism evidence="2 3">
    <name type="scientific">Corynebacterium heidelbergense</name>
    <dbReference type="NCBI Taxonomy" id="2055947"/>
    <lineage>
        <taxon>Bacteria</taxon>
        <taxon>Bacillati</taxon>
        <taxon>Actinomycetota</taxon>
        <taxon>Actinomycetes</taxon>
        <taxon>Mycobacteriales</taxon>
        <taxon>Corynebacteriaceae</taxon>
        <taxon>Corynebacterium</taxon>
    </lineage>
</organism>
<gene>
    <name evidence="2" type="ORF">CWC39_04245</name>
</gene>
<protein>
    <submittedName>
        <fullName evidence="2">Uncharacterized protein</fullName>
    </submittedName>
</protein>
<keyword evidence="1" id="KW-1133">Transmembrane helix</keyword>
<dbReference type="Proteomes" id="UP000251047">
    <property type="component" value="Unassembled WGS sequence"/>
</dbReference>
<reference evidence="2 3" key="1">
    <citation type="journal article" date="2018" name="Syst. Appl. Microbiol.">
        <title>Corynebacterium heidelbergense sp. nov., isolated from the preen glands of Egyptian geese (Alopochen aegyptiacus).</title>
        <authorList>
            <person name="Braun M.S."/>
            <person name="Wang E."/>
            <person name="Zimmermann S."/>
            <person name="Wink M."/>
        </authorList>
    </citation>
    <scope>NUCLEOTIDE SEQUENCE [LARGE SCALE GENOMIC DNA]</scope>
    <source>
        <strain evidence="2 3">DSM 104638</strain>
    </source>
</reference>